<feature type="chain" id="PRO_5047464505" description="Conjugal transfer protein" evidence="2">
    <location>
        <begin position="22"/>
        <end position="307"/>
    </location>
</feature>
<evidence type="ECO:0000256" key="1">
    <source>
        <dbReference type="SAM" id="MobiDB-lite"/>
    </source>
</evidence>
<evidence type="ECO:0008006" key="5">
    <source>
        <dbReference type="Google" id="ProtNLM"/>
    </source>
</evidence>
<sequence length="307" mass="32236">MNGFKRSAALALLPLLGLLSACGSSISLDKPWGIDRSPPPSAATAGAQQAARQESGAQVYAVPNPDQAGLAPATEPGAPIRNGATPPAPEVAASDVVPSVIAPSAQMPMTPPPAADDEPVTPTAIPVFSQLLFFQSPSTFHIGRESQGGDSFGRELLPAGETSDNWTRKLTVSALRNLALNPATTPENLAQSLIGQFNRSCPNAFAQMPLNEVVGNADGRYAVVGSCGTRAMMGGQGQVSETAMIAVLKGKRDYYVVQWAEHGQPMMPPINIPTGKWEDIYRKFGQIRLCDPVPGEGAPYRSCTDSK</sequence>
<organism evidence="3 4">
    <name type="scientific">Herbaspirillum lusitanum</name>
    <dbReference type="NCBI Taxonomy" id="213312"/>
    <lineage>
        <taxon>Bacteria</taxon>
        <taxon>Pseudomonadati</taxon>
        <taxon>Pseudomonadota</taxon>
        <taxon>Betaproteobacteria</taxon>
        <taxon>Burkholderiales</taxon>
        <taxon>Oxalobacteraceae</taxon>
        <taxon>Herbaspirillum</taxon>
    </lineage>
</organism>
<reference evidence="3 4" key="1">
    <citation type="journal article" date="2024" name="Chem. Sci.">
        <title>Discovery of megapolipeptins by genome mining of a Burkholderiales bacteria collection.</title>
        <authorList>
            <person name="Paulo B.S."/>
            <person name="Recchia M.J.J."/>
            <person name="Lee S."/>
            <person name="Fergusson C.H."/>
            <person name="Romanowski S.B."/>
            <person name="Hernandez A."/>
            <person name="Krull N."/>
            <person name="Liu D.Y."/>
            <person name="Cavanagh H."/>
            <person name="Bos A."/>
            <person name="Gray C.A."/>
            <person name="Murphy B.T."/>
            <person name="Linington R.G."/>
            <person name="Eustaquio A.S."/>
        </authorList>
    </citation>
    <scope>NUCLEOTIDE SEQUENCE [LARGE SCALE GENOMIC DNA]</scope>
    <source>
        <strain evidence="3 4">RL21-008-BIB-A</strain>
    </source>
</reference>
<gene>
    <name evidence="3" type="ORF">PQR62_09730</name>
</gene>
<dbReference type="EMBL" id="JAQQFM010000004">
    <property type="protein sequence ID" value="MFL9924546.1"/>
    <property type="molecule type" value="Genomic_DNA"/>
</dbReference>
<evidence type="ECO:0000313" key="3">
    <source>
        <dbReference type="EMBL" id="MFL9924546.1"/>
    </source>
</evidence>
<name>A0ABW9A6N0_9BURK</name>
<evidence type="ECO:0000256" key="2">
    <source>
        <dbReference type="SAM" id="SignalP"/>
    </source>
</evidence>
<dbReference type="RefSeq" id="WP_408157301.1">
    <property type="nucleotide sequence ID" value="NZ_JAQQFM010000004.1"/>
</dbReference>
<protein>
    <recommendedName>
        <fullName evidence="5">Conjugal transfer protein</fullName>
    </recommendedName>
</protein>
<keyword evidence="2" id="KW-0732">Signal</keyword>
<keyword evidence="4" id="KW-1185">Reference proteome</keyword>
<feature type="compositionally biased region" description="Low complexity" evidence="1">
    <location>
        <begin position="42"/>
        <end position="53"/>
    </location>
</feature>
<proteinExistence type="predicted"/>
<feature type="signal peptide" evidence="2">
    <location>
        <begin position="1"/>
        <end position="21"/>
    </location>
</feature>
<accession>A0ABW9A6N0</accession>
<dbReference type="Proteomes" id="UP001629246">
    <property type="component" value="Unassembled WGS sequence"/>
</dbReference>
<evidence type="ECO:0000313" key="4">
    <source>
        <dbReference type="Proteomes" id="UP001629246"/>
    </source>
</evidence>
<comment type="caution">
    <text evidence="3">The sequence shown here is derived from an EMBL/GenBank/DDBJ whole genome shotgun (WGS) entry which is preliminary data.</text>
</comment>
<feature type="region of interest" description="Disordered" evidence="1">
    <location>
        <begin position="32"/>
        <end position="91"/>
    </location>
</feature>
<dbReference type="PROSITE" id="PS51257">
    <property type="entry name" value="PROKAR_LIPOPROTEIN"/>
    <property type="match status" value="1"/>
</dbReference>